<dbReference type="InterPro" id="IPR002347">
    <property type="entry name" value="SDR_fam"/>
</dbReference>
<accession>A0A9W8EC69</accession>
<dbReference type="SUPFAM" id="SSF51735">
    <property type="entry name" value="NAD(P)-binding Rossmann-fold domains"/>
    <property type="match status" value="1"/>
</dbReference>
<comment type="similarity">
    <text evidence="1">Belongs to the short-chain dehydrogenases/reductases (SDR) family.</text>
</comment>
<evidence type="ECO:0000313" key="5">
    <source>
        <dbReference type="Proteomes" id="UP001151582"/>
    </source>
</evidence>
<dbReference type="PRINTS" id="PR00081">
    <property type="entry name" value="GDHRDH"/>
</dbReference>
<dbReference type="EMBL" id="JANBQB010000569">
    <property type="protein sequence ID" value="KAJ1975090.1"/>
    <property type="molecule type" value="Genomic_DNA"/>
</dbReference>
<keyword evidence="2" id="KW-0521">NADP</keyword>
<dbReference type="OrthoDB" id="294295at2759"/>
<dbReference type="GO" id="GO:0016491">
    <property type="term" value="F:oxidoreductase activity"/>
    <property type="evidence" value="ECO:0007669"/>
    <property type="project" value="UniProtKB-KW"/>
</dbReference>
<comment type="caution">
    <text evidence="4">The sequence shown here is derived from an EMBL/GenBank/DDBJ whole genome shotgun (WGS) entry which is preliminary data.</text>
</comment>
<protein>
    <recommendedName>
        <fullName evidence="6">Rhamnolipids biosynthesis 3-oxoacyl-reductase</fullName>
    </recommendedName>
</protein>
<dbReference type="PANTHER" id="PTHR43618">
    <property type="entry name" value="7-ALPHA-HYDROXYSTEROID DEHYDROGENASE"/>
    <property type="match status" value="1"/>
</dbReference>
<keyword evidence="3" id="KW-0560">Oxidoreductase</keyword>
<evidence type="ECO:0000256" key="2">
    <source>
        <dbReference type="ARBA" id="ARBA00022857"/>
    </source>
</evidence>
<dbReference type="PRINTS" id="PR00080">
    <property type="entry name" value="SDRFAMILY"/>
</dbReference>
<dbReference type="Pfam" id="PF13561">
    <property type="entry name" value="adh_short_C2"/>
    <property type="match status" value="1"/>
</dbReference>
<reference evidence="4" key="1">
    <citation type="submission" date="2022-07" db="EMBL/GenBank/DDBJ databases">
        <title>Phylogenomic reconstructions and comparative analyses of Kickxellomycotina fungi.</title>
        <authorList>
            <person name="Reynolds N.K."/>
            <person name="Stajich J.E."/>
            <person name="Barry K."/>
            <person name="Grigoriev I.V."/>
            <person name="Crous P."/>
            <person name="Smith M.E."/>
        </authorList>
    </citation>
    <scope>NUCLEOTIDE SEQUENCE</scope>
    <source>
        <strain evidence="4">RSA 567</strain>
    </source>
</reference>
<dbReference type="AlphaFoldDB" id="A0A9W8EC69"/>
<proteinExistence type="inferred from homology"/>
<gene>
    <name evidence="4" type="ORF">H4R34_004466</name>
</gene>
<evidence type="ECO:0000256" key="3">
    <source>
        <dbReference type="ARBA" id="ARBA00023002"/>
    </source>
</evidence>
<dbReference type="InterPro" id="IPR020904">
    <property type="entry name" value="Sc_DH/Rdtase_CS"/>
</dbReference>
<evidence type="ECO:0000256" key="1">
    <source>
        <dbReference type="ARBA" id="ARBA00006484"/>
    </source>
</evidence>
<dbReference type="PANTHER" id="PTHR43618:SF17">
    <property type="entry name" value="RHAMNOLIPIDS BIOSYNTHESIS 3-OXOACYL-[ACYL-CARRIER-PROTEIN] REDUCTASE"/>
    <property type="match status" value="1"/>
</dbReference>
<dbReference type="PROSITE" id="PS00061">
    <property type="entry name" value="ADH_SHORT"/>
    <property type="match status" value="1"/>
</dbReference>
<evidence type="ECO:0008006" key="6">
    <source>
        <dbReference type="Google" id="ProtNLM"/>
    </source>
</evidence>
<dbReference type="Gene3D" id="3.40.50.720">
    <property type="entry name" value="NAD(P)-binding Rossmann-like Domain"/>
    <property type="match status" value="1"/>
</dbReference>
<dbReference type="InterPro" id="IPR036291">
    <property type="entry name" value="NAD(P)-bd_dom_sf"/>
</dbReference>
<organism evidence="4 5">
    <name type="scientific">Dimargaris verticillata</name>
    <dbReference type="NCBI Taxonomy" id="2761393"/>
    <lineage>
        <taxon>Eukaryota</taxon>
        <taxon>Fungi</taxon>
        <taxon>Fungi incertae sedis</taxon>
        <taxon>Zoopagomycota</taxon>
        <taxon>Kickxellomycotina</taxon>
        <taxon>Dimargaritomycetes</taxon>
        <taxon>Dimargaritales</taxon>
        <taxon>Dimargaritaceae</taxon>
        <taxon>Dimargaris</taxon>
    </lineage>
</organism>
<name>A0A9W8EC69_9FUNG</name>
<keyword evidence="5" id="KW-1185">Reference proteome</keyword>
<dbReference type="Proteomes" id="UP001151582">
    <property type="component" value="Unassembled WGS sequence"/>
</dbReference>
<evidence type="ECO:0000313" key="4">
    <source>
        <dbReference type="EMBL" id="KAJ1975090.1"/>
    </source>
</evidence>
<sequence length="259" mass="27573">MIAHVSHRAEAELKAINDLLNGNTCGFVANGAKVYISSRKATICDKVAAELSKQGPGQCLSIPADLQSSDDIEKLVAKLSECEPHGLHVLVNNAGANWGEALSTYPDESFDKVMTLNVRRIFTLTQKCVPLLEKATKREDPARIINIGSVDGIRVPALETYAYSASKAAVHHMSRVLAAHLGRRQITVNAVAPGPFPSQMMNATLDKHHDSIIQGIPLERVGVPSDMAGVCLYLASKAGSYVNGALIAVDGGSIIAPKL</sequence>
<dbReference type="InterPro" id="IPR052178">
    <property type="entry name" value="Sec_Metab_Biosynth_SDR"/>
</dbReference>